<evidence type="ECO:0000256" key="11">
    <source>
        <dbReference type="PROSITE-ProRule" id="PRU01360"/>
    </source>
</evidence>
<feature type="domain" description="TonB-dependent receptor-like beta-barrel" evidence="14">
    <location>
        <begin position="283"/>
        <end position="745"/>
    </location>
</feature>
<evidence type="ECO:0000256" key="7">
    <source>
        <dbReference type="ARBA" id="ARBA00023065"/>
    </source>
</evidence>
<evidence type="ECO:0000313" key="17">
    <source>
        <dbReference type="Proteomes" id="UP000676409"/>
    </source>
</evidence>
<evidence type="ECO:0000256" key="9">
    <source>
        <dbReference type="ARBA" id="ARBA00023136"/>
    </source>
</evidence>
<dbReference type="GO" id="GO:0006826">
    <property type="term" value="P:iron ion transport"/>
    <property type="evidence" value="ECO:0007669"/>
    <property type="project" value="UniProtKB-KW"/>
</dbReference>
<keyword evidence="3 11" id="KW-1134">Transmembrane beta strand</keyword>
<reference evidence="16" key="1">
    <citation type="submission" date="2021-04" db="EMBL/GenBank/DDBJ databases">
        <title>The complete genome sequence of Caulobacter sp. S6.</title>
        <authorList>
            <person name="Tang Y."/>
            <person name="Ouyang W."/>
            <person name="Liu Q."/>
            <person name="Huang B."/>
            <person name="Guo Z."/>
            <person name="Lei P."/>
        </authorList>
    </citation>
    <scope>NUCLEOTIDE SEQUENCE</scope>
    <source>
        <strain evidence="16">S6</strain>
    </source>
</reference>
<protein>
    <submittedName>
        <fullName evidence="16">TonB-dependent receptor</fullName>
    </submittedName>
</protein>
<sequence length="783" mass="83995">MPRSEGQRLKLALLGSCALLIAAPTHHAQAQTAPPASPASDTAAALPQIIVTVNKRREASERVPISLVALDQKALAKDGVKSITDLAAIAPGVEFDTSAGFGPGTETNIAIRGINSSVGASTTGVYIDDTPIQTRIAALSYFGNPYPAIFDVDHIEVDRGPQGTLFGAGSEGGAVRFISPEPSLTKYSGLASAELSDTEGGDPSYEAGLAIGGPIVADRLGFRASLWGRRDGGYVDHVDPFNGQVVDKNANSTDSYSARLVFKLKVSENFTVEPSLFAQSVNNHDSGAYFEYLSDPGKGEFRNGRLLAQPSRDQFLLPSLKLEYDFGKVTLASITSGLSRNGKLTDDTTSYNGFVFGGFGNPLGVAYPSSYADAGPEYIRTGVHSFSQELRLSSSVDPNLLWTAGLFYSRAVQKDYQDVTAPKISQTIFGDAPDAPLFLSTIKSTDQQYAAFGQVDFKLLPKLTLTTGLRVARVEASYQQLQSGPLADSLFPVSAGSQKQTPLSGKIALAYQATPDDLLYGSVSRGYRIGGANQPIPLASTSNPAGCALPSEPGPFNSDSVWSYEVGAKGRALDRKLQFDASAFYIDWQNIQQIVAISSCAFDFIANTGSAVSQGFDLSLRYAPDDHWNFAFSAAYTDAHITRTATFDGAVIVEKGDTVGVLPTVNSPWDINGSVEYRFDFTGRRDGYVRVEDIYHSRNPGPYSSYNPQNLLYDTAIPANPATNELRVRAGGTYRGVDLSLFANNVLDAHPALYRYHDLPGSTLFTNVTLRPRTIGVSVAYRY</sequence>
<feature type="chain" id="PRO_5037593830" evidence="13">
    <location>
        <begin position="29"/>
        <end position="783"/>
    </location>
</feature>
<evidence type="ECO:0000256" key="6">
    <source>
        <dbReference type="ARBA" id="ARBA00023004"/>
    </source>
</evidence>
<dbReference type="Proteomes" id="UP000676409">
    <property type="component" value="Chromosome"/>
</dbReference>
<dbReference type="KEGG" id="caul:KCG34_12090"/>
<evidence type="ECO:0000256" key="3">
    <source>
        <dbReference type="ARBA" id="ARBA00022452"/>
    </source>
</evidence>
<organism evidence="16 17">
    <name type="scientific">Phenylobacterium montanum</name>
    <dbReference type="NCBI Taxonomy" id="2823693"/>
    <lineage>
        <taxon>Bacteria</taxon>
        <taxon>Pseudomonadati</taxon>
        <taxon>Pseudomonadota</taxon>
        <taxon>Alphaproteobacteria</taxon>
        <taxon>Caulobacterales</taxon>
        <taxon>Caulobacteraceae</taxon>
        <taxon>Phenylobacterium</taxon>
    </lineage>
</organism>
<dbReference type="InterPro" id="IPR012910">
    <property type="entry name" value="Plug_dom"/>
</dbReference>
<comment type="subcellular location">
    <subcellularLocation>
        <location evidence="1 11">Cell outer membrane</location>
        <topology evidence="1 11">Multi-pass membrane protein</topology>
    </subcellularLocation>
</comment>
<keyword evidence="4" id="KW-0410">Iron transport</keyword>
<dbReference type="AlphaFoldDB" id="A0A975G4L5"/>
<keyword evidence="16" id="KW-0675">Receptor</keyword>
<keyword evidence="13" id="KW-0732">Signal</keyword>
<accession>A0A975G4L5</accession>
<evidence type="ECO:0000256" key="4">
    <source>
        <dbReference type="ARBA" id="ARBA00022496"/>
    </source>
</evidence>
<dbReference type="InterPro" id="IPR036942">
    <property type="entry name" value="Beta-barrel_TonB_sf"/>
</dbReference>
<dbReference type="Pfam" id="PF07715">
    <property type="entry name" value="Plug"/>
    <property type="match status" value="1"/>
</dbReference>
<dbReference type="PANTHER" id="PTHR32552:SF81">
    <property type="entry name" value="TONB-DEPENDENT OUTER MEMBRANE RECEPTOR"/>
    <property type="match status" value="1"/>
</dbReference>
<dbReference type="RefSeq" id="WP_211940596.1">
    <property type="nucleotide sequence ID" value="NZ_CP073078.1"/>
</dbReference>
<name>A0A975G4L5_9CAUL</name>
<evidence type="ECO:0000259" key="14">
    <source>
        <dbReference type="Pfam" id="PF00593"/>
    </source>
</evidence>
<dbReference type="Gene3D" id="2.40.170.20">
    <property type="entry name" value="TonB-dependent receptor, beta-barrel domain"/>
    <property type="match status" value="1"/>
</dbReference>
<dbReference type="GO" id="GO:0009279">
    <property type="term" value="C:cell outer membrane"/>
    <property type="evidence" value="ECO:0007669"/>
    <property type="project" value="UniProtKB-SubCell"/>
</dbReference>
<keyword evidence="6" id="KW-0408">Iron</keyword>
<keyword evidence="2 11" id="KW-0813">Transport</keyword>
<feature type="signal peptide" evidence="13">
    <location>
        <begin position="1"/>
        <end position="28"/>
    </location>
</feature>
<dbReference type="InterPro" id="IPR039426">
    <property type="entry name" value="TonB-dep_rcpt-like"/>
</dbReference>
<dbReference type="SUPFAM" id="SSF56935">
    <property type="entry name" value="Porins"/>
    <property type="match status" value="1"/>
</dbReference>
<keyword evidence="5 11" id="KW-0812">Transmembrane</keyword>
<keyword evidence="17" id="KW-1185">Reference proteome</keyword>
<evidence type="ECO:0000256" key="13">
    <source>
        <dbReference type="SAM" id="SignalP"/>
    </source>
</evidence>
<feature type="domain" description="TonB-dependent receptor plug" evidence="15">
    <location>
        <begin position="62"/>
        <end position="174"/>
    </location>
</feature>
<dbReference type="PANTHER" id="PTHR32552">
    <property type="entry name" value="FERRICHROME IRON RECEPTOR-RELATED"/>
    <property type="match status" value="1"/>
</dbReference>
<evidence type="ECO:0000256" key="10">
    <source>
        <dbReference type="ARBA" id="ARBA00023237"/>
    </source>
</evidence>
<evidence type="ECO:0000313" key="16">
    <source>
        <dbReference type="EMBL" id="QUD90546.1"/>
    </source>
</evidence>
<evidence type="ECO:0000256" key="12">
    <source>
        <dbReference type="RuleBase" id="RU003357"/>
    </source>
</evidence>
<dbReference type="Pfam" id="PF00593">
    <property type="entry name" value="TonB_dep_Rec_b-barrel"/>
    <property type="match status" value="1"/>
</dbReference>
<keyword evidence="10 11" id="KW-0998">Cell outer membrane</keyword>
<evidence type="ECO:0000256" key="2">
    <source>
        <dbReference type="ARBA" id="ARBA00022448"/>
    </source>
</evidence>
<evidence type="ECO:0000256" key="1">
    <source>
        <dbReference type="ARBA" id="ARBA00004571"/>
    </source>
</evidence>
<dbReference type="InterPro" id="IPR000531">
    <property type="entry name" value="Beta-barrel_TonB"/>
</dbReference>
<keyword evidence="7" id="KW-0406">Ion transport</keyword>
<evidence type="ECO:0000259" key="15">
    <source>
        <dbReference type="Pfam" id="PF07715"/>
    </source>
</evidence>
<gene>
    <name evidence="16" type="ORF">KCG34_12090</name>
</gene>
<evidence type="ECO:0000256" key="5">
    <source>
        <dbReference type="ARBA" id="ARBA00022692"/>
    </source>
</evidence>
<evidence type="ECO:0000256" key="8">
    <source>
        <dbReference type="ARBA" id="ARBA00023077"/>
    </source>
</evidence>
<proteinExistence type="inferred from homology"/>
<comment type="similarity">
    <text evidence="11 12">Belongs to the TonB-dependent receptor family.</text>
</comment>
<dbReference type="PROSITE" id="PS52016">
    <property type="entry name" value="TONB_DEPENDENT_REC_3"/>
    <property type="match status" value="1"/>
</dbReference>
<dbReference type="EMBL" id="CP073078">
    <property type="protein sequence ID" value="QUD90546.1"/>
    <property type="molecule type" value="Genomic_DNA"/>
</dbReference>
<keyword evidence="9 11" id="KW-0472">Membrane</keyword>
<keyword evidence="8 12" id="KW-0798">TonB box</keyword>